<dbReference type="AlphaFoldDB" id="A0A2N9I793"/>
<feature type="compositionally biased region" description="Basic and acidic residues" evidence="1">
    <location>
        <begin position="274"/>
        <end position="291"/>
    </location>
</feature>
<reference evidence="2" key="1">
    <citation type="submission" date="2018-02" db="EMBL/GenBank/DDBJ databases">
        <authorList>
            <person name="Cohen D.B."/>
            <person name="Kent A.D."/>
        </authorList>
    </citation>
    <scope>NUCLEOTIDE SEQUENCE</scope>
</reference>
<protein>
    <recommendedName>
        <fullName evidence="3">G-patch domain-containing protein</fullName>
    </recommendedName>
</protein>
<evidence type="ECO:0000256" key="1">
    <source>
        <dbReference type="SAM" id="MobiDB-lite"/>
    </source>
</evidence>
<dbReference type="PANTHER" id="PTHR33437:SF2">
    <property type="entry name" value="OS06G0361200 PROTEIN"/>
    <property type="match status" value="1"/>
</dbReference>
<accession>A0A2N9I793</accession>
<feature type="region of interest" description="Disordered" evidence="1">
    <location>
        <begin position="88"/>
        <end position="114"/>
    </location>
</feature>
<name>A0A2N9I793_FAGSY</name>
<dbReference type="SUPFAM" id="SSF50630">
    <property type="entry name" value="Acid proteases"/>
    <property type="match status" value="1"/>
</dbReference>
<organism evidence="2">
    <name type="scientific">Fagus sylvatica</name>
    <name type="common">Beechnut</name>
    <dbReference type="NCBI Taxonomy" id="28930"/>
    <lineage>
        <taxon>Eukaryota</taxon>
        <taxon>Viridiplantae</taxon>
        <taxon>Streptophyta</taxon>
        <taxon>Embryophyta</taxon>
        <taxon>Tracheophyta</taxon>
        <taxon>Spermatophyta</taxon>
        <taxon>Magnoliopsida</taxon>
        <taxon>eudicotyledons</taxon>
        <taxon>Gunneridae</taxon>
        <taxon>Pentapetalae</taxon>
        <taxon>rosids</taxon>
        <taxon>fabids</taxon>
        <taxon>Fagales</taxon>
        <taxon>Fagaceae</taxon>
        <taxon>Fagus</taxon>
    </lineage>
</organism>
<feature type="compositionally biased region" description="Basic and acidic residues" evidence="1">
    <location>
        <begin position="823"/>
        <end position="838"/>
    </location>
</feature>
<feature type="compositionally biased region" description="Basic and acidic residues" evidence="1">
    <location>
        <begin position="9"/>
        <end position="20"/>
    </location>
</feature>
<sequence length="1058" mass="118567">MKRGQGIRVLDEPTESKEGDTGENGGAPGMGVPSAVLFDSEPPLISKCCRVWIRCVKPSGTISTSHLYSSSTSHATMASKKIQFNNPLFKKSESNPTTNQSSSSNSDTRYDRPMTRGRTKSLAELYTQVTSMSQSTPVFNTSDSKKMHAVSTTLGASEDVASLVNKMLSQPTLSQTSSTNLYASIIEEAYTSIDEFEFSSPESTPMSKLRDSPHSISSTVMLVMMTNTTCMEEQVSIMAKTLEELMKSITEREARRDAQISFVMSKIENMPESNRTDGIQKKEVHREEAESSKNGNPRQHVAHFIETCNNASTYGYLMVNTQRTISMVEFTNSKQWKEEPVIDYIQRWRNLSLNCKDQLSETSGIEMCIQGMHWGLSYILQGIKPRTFEELATHTHDMELSISSNGNQGPPVEGLSKDVSKMLDYLLTLKVIELPKMKRPEEANQANDPKYCKYLRLITFDDDDVMTSNLAMAITPTTSTFFIQFGLFEPINVEIFSTPNVTSNVLKDNSGTSIMFCHKEPSVVDDEGWTLVTLRRNRKATSLTQSREALRRLRIVKKLTKMNKSKGTETTTLPLAEISAQDFRQPVTLQEFMPKQFQEDIFTSVTCYLINGEVSSNTEGEIESSRIFRSCVASIMFTNEDRLLGSRIHNRPLFVTGYIKEQLVNRILVDGGSAVKILPLKVLKDLGISLDQLSHSRLMIQGFNQDGQRAIGKIRLNMLIGDIESSALFHVIDARTSYKPLLGRPWLHKYGVVPSTYHRCFKYFQDGQIKKVMADDKPFTKAKSFFAEAKFYLEDDTLEGIQVITPPSTEEVKLQYEIPKPDLPAEVKEEAKQNENSKGKTKQQGSETVKLTPVLRYVPITKRKEGQSPFFGDENSILKSFQELTLPVAKITKTTLSCQPLKGFVRPSQAPTIQHGSLPTKCTEEGFDPNAYRLMAKAGYNHNEPNGLGRLIPEASGEKDHDLTKTQKMLKAQGYGVAKSKARIGYTPSTPIHIPIRKTNVLVITTCAEEEEQFLKPSKKGSVFNCLGRPTSQFLVFDRLGPQESHNLVANTRNLVHM</sequence>
<feature type="region of interest" description="Disordered" evidence="1">
    <location>
        <begin position="272"/>
        <end position="297"/>
    </location>
</feature>
<gene>
    <name evidence="2" type="ORF">FSB_LOCUS49748</name>
</gene>
<evidence type="ECO:0000313" key="2">
    <source>
        <dbReference type="EMBL" id="SPD21866.1"/>
    </source>
</evidence>
<feature type="compositionally biased region" description="Low complexity" evidence="1">
    <location>
        <begin position="94"/>
        <end position="107"/>
    </location>
</feature>
<feature type="region of interest" description="Disordered" evidence="1">
    <location>
        <begin position="823"/>
        <end position="846"/>
    </location>
</feature>
<dbReference type="InterPro" id="IPR021109">
    <property type="entry name" value="Peptidase_aspartic_dom_sf"/>
</dbReference>
<proteinExistence type="predicted"/>
<dbReference type="Gene3D" id="2.40.70.10">
    <property type="entry name" value="Acid Proteases"/>
    <property type="match status" value="1"/>
</dbReference>
<dbReference type="PANTHER" id="PTHR33437">
    <property type="entry name" value="OS06G0361200 PROTEIN"/>
    <property type="match status" value="1"/>
</dbReference>
<dbReference type="EMBL" id="OIVN01005312">
    <property type="protein sequence ID" value="SPD21866.1"/>
    <property type="molecule type" value="Genomic_DNA"/>
</dbReference>
<evidence type="ECO:0008006" key="3">
    <source>
        <dbReference type="Google" id="ProtNLM"/>
    </source>
</evidence>
<dbReference type="CDD" id="cd00303">
    <property type="entry name" value="retropepsin_like"/>
    <property type="match status" value="1"/>
</dbReference>
<feature type="region of interest" description="Disordered" evidence="1">
    <location>
        <begin position="1"/>
        <end position="29"/>
    </location>
</feature>